<protein>
    <submittedName>
        <fullName evidence="8">Na+/H+ antiporter NhaC</fullName>
    </submittedName>
</protein>
<dbReference type="RefSeq" id="WP_204701488.1">
    <property type="nucleotide sequence ID" value="NZ_JAFBDQ010000006.1"/>
</dbReference>
<keyword evidence="5 6" id="KW-0472">Membrane</keyword>
<dbReference type="EMBL" id="JAFBDQ010000006">
    <property type="protein sequence ID" value="MBM7556720.1"/>
    <property type="molecule type" value="Genomic_DNA"/>
</dbReference>
<keyword evidence="2" id="KW-1003">Cell membrane</keyword>
<organism evidence="8 9">
    <name type="scientific">Halanaerobacter jeridensis</name>
    <dbReference type="NCBI Taxonomy" id="706427"/>
    <lineage>
        <taxon>Bacteria</taxon>
        <taxon>Bacillati</taxon>
        <taxon>Bacillota</taxon>
        <taxon>Clostridia</taxon>
        <taxon>Halanaerobiales</taxon>
        <taxon>Halobacteroidaceae</taxon>
        <taxon>Halanaerobacter</taxon>
    </lineage>
</organism>
<dbReference type="GO" id="GO:0005886">
    <property type="term" value="C:plasma membrane"/>
    <property type="evidence" value="ECO:0007669"/>
    <property type="project" value="UniProtKB-SubCell"/>
</dbReference>
<comment type="caution">
    <text evidence="8">The sequence shown here is derived from an EMBL/GenBank/DDBJ whole genome shotgun (WGS) entry which is preliminary data.</text>
</comment>
<feature type="transmembrane region" description="Helical" evidence="6">
    <location>
        <begin position="300"/>
        <end position="321"/>
    </location>
</feature>
<feature type="transmembrane region" description="Helical" evidence="6">
    <location>
        <begin position="374"/>
        <end position="396"/>
    </location>
</feature>
<keyword evidence="3 6" id="KW-0812">Transmembrane</keyword>
<evidence type="ECO:0000256" key="3">
    <source>
        <dbReference type="ARBA" id="ARBA00022692"/>
    </source>
</evidence>
<feature type="transmembrane region" description="Helical" evidence="6">
    <location>
        <begin position="148"/>
        <end position="169"/>
    </location>
</feature>
<name>A0A938XSJ9_9FIRM</name>
<sequence length="519" mass="55646">MDTYGWLSILPPLLAIILAWRSKEVLVSLFAGVFVGATLLANNNPLIGFMKTIDTYLVGALADSWNAAILLFLITLSGMVGIITKSGASQEVADFIAKKAKSAKKAQVSTWFMGLLIFFDDYANSLIVGTTMRSITDRLKISREKLSYIVDSTAAPVTSMALISTWVGYEMGLIRDAFTKLGIERNIYATFIQSIPYRFYSILAIFMVLIIALKNKDFGPMYEAEKRARTEGKVLADDANPMASDELTDMEGKSDHRMKWYDAFMPIIGVIAVTLVGLWYSGGGMEAGVTIRKAFSEADSSVVLLWSSFSGTLIAGLLAIVKGKLSLDETMEGWIDGAKALATACGILILAWALGDVIEKLGTAQFIVNTTKGFIPPFMVPTMMFIIPGIVAFATGTSWGANAIIMPIAIPMAVNFGAPLLPSIGAVLTGCVLGDHCSPISDTTIMSSTASAADHIDHVKTQMPYALTVGGVAVAFGFLPAGLGLPYWAVIPMLVLGMITLYLILELFGKEIPEGDGGN</sequence>
<feature type="transmembrane region" description="Helical" evidence="6">
    <location>
        <begin position="65"/>
        <end position="88"/>
    </location>
</feature>
<dbReference type="PANTHER" id="PTHR43478:SF1">
    <property type="entry name" value="NA+_H+ ANTIPORTER NHAC-LIKE C-TERMINAL DOMAIN-CONTAINING PROTEIN"/>
    <property type="match status" value="1"/>
</dbReference>
<reference evidence="8" key="1">
    <citation type="submission" date="2021-01" db="EMBL/GenBank/DDBJ databases">
        <title>Genomic Encyclopedia of Type Strains, Phase IV (KMG-IV): sequencing the most valuable type-strain genomes for metagenomic binning, comparative biology and taxonomic classification.</title>
        <authorList>
            <person name="Goeker M."/>
        </authorList>
    </citation>
    <scope>NUCLEOTIDE SEQUENCE</scope>
    <source>
        <strain evidence="8">DSM 23230</strain>
    </source>
</reference>
<evidence type="ECO:0000256" key="1">
    <source>
        <dbReference type="ARBA" id="ARBA00004651"/>
    </source>
</evidence>
<dbReference type="PANTHER" id="PTHR43478">
    <property type="entry name" value="NA+/H+ ANTIPORTER-RELATED"/>
    <property type="match status" value="1"/>
</dbReference>
<dbReference type="Proteomes" id="UP000774000">
    <property type="component" value="Unassembled WGS sequence"/>
</dbReference>
<feature type="transmembrane region" description="Helical" evidence="6">
    <location>
        <begin position="195"/>
        <end position="213"/>
    </location>
</feature>
<gene>
    <name evidence="8" type="ORF">JOC47_001571</name>
</gene>
<feature type="domain" description="Na+/H+ antiporter NhaC-like C-terminal" evidence="7">
    <location>
        <begin position="160"/>
        <end position="478"/>
    </location>
</feature>
<evidence type="ECO:0000256" key="4">
    <source>
        <dbReference type="ARBA" id="ARBA00022989"/>
    </source>
</evidence>
<evidence type="ECO:0000256" key="5">
    <source>
        <dbReference type="ARBA" id="ARBA00023136"/>
    </source>
</evidence>
<feature type="transmembrane region" description="Helical" evidence="6">
    <location>
        <begin position="260"/>
        <end position="280"/>
    </location>
</feature>
<evidence type="ECO:0000256" key="2">
    <source>
        <dbReference type="ARBA" id="ARBA00022475"/>
    </source>
</evidence>
<evidence type="ECO:0000259" key="7">
    <source>
        <dbReference type="Pfam" id="PF03553"/>
    </source>
</evidence>
<dbReference type="Pfam" id="PF03553">
    <property type="entry name" value="Na_H_antiporter"/>
    <property type="match status" value="1"/>
</dbReference>
<feature type="transmembrane region" description="Helical" evidence="6">
    <location>
        <begin position="463"/>
        <end position="481"/>
    </location>
</feature>
<feature type="transmembrane region" description="Helical" evidence="6">
    <location>
        <begin position="108"/>
        <end position="127"/>
    </location>
</feature>
<keyword evidence="4 6" id="KW-1133">Transmembrane helix</keyword>
<keyword evidence="9" id="KW-1185">Reference proteome</keyword>
<evidence type="ECO:0000313" key="9">
    <source>
        <dbReference type="Proteomes" id="UP000774000"/>
    </source>
</evidence>
<evidence type="ECO:0000256" key="6">
    <source>
        <dbReference type="SAM" id="Phobius"/>
    </source>
</evidence>
<accession>A0A938XSJ9</accession>
<feature type="transmembrane region" description="Helical" evidence="6">
    <location>
        <begin position="25"/>
        <end position="44"/>
    </location>
</feature>
<proteinExistence type="predicted"/>
<dbReference type="InterPro" id="IPR018461">
    <property type="entry name" value="Na/H_Antiport_NhaC-like_C"/>
</dbReference>
<comment type="subcellular location">
    <subcellularLocation>
        <location evidence="1">Cell membrane</location>
        <topology evidence="1">Multi-pass membrane protein</topology>
    </subcellularLocation>
</comment>
<feature type="transmembrane region" description="Helical" evidence="6">
    <location>
        <begin position="487"/>
        <end position="505"/>
    </location>
</feature>
<evidence type="ECO:0000313" key="8">
    <source>
        <dbReference type="EMBL" id="MBM7556720.1"/>
    </source>
</evidence>
<dbReference type="AlphaFoldDB" id="A0A938XSJ9"/>